<evidence type="ECO:0008006" key="3">
    <source>
        <dbReference type="Google" id="ProtNLM"/>
    </source>
</evidence>
<dbReference type="HOGENOM" id="CLU_035264_2_1_1"/>
<gene>
    <name evidence="1" type="ORF">CHGG_02199</name>
</gene>
<dbReference type="InParanoid" id="Q2HC55"/>
<evidence type="ECO:0000313" key="2">
    <source>
        <dbReference type="Proteomes" id="UP000001056"/>
    </source>
</evidence>
<dbReference type="OrthoDB" id="4062651at2759"/>
<protein>
    <recommendedName>
        <fullName evidence="3">Protein kinase domain-containing protein</fullName>
    </recommendedName>
</protein>
<dbReference type="EMBL" id="CH408030">
    <property type="protein sequence ID" value="EAQ90264.1"/>
    <property type="molecule type" value="Genomic_DNA"/>
</dbReference>
<dbReference type="AlphaFoldDB" id="Q2HC55"/>
<dbReference type="RefSeq" id="XP_001228715.1">
    <property type="nucleotide sequence ID" value="XM_001228714.1"/>
</dbReference>
<dbReference type="Gene3D" id="1.10.510.10">
    <property type="entry name" value="Transferase(Phosphotransferase) domain 1"/>
    <property type="match status" value="1"/>
</dbReference>
<reference evidence="2" key="1">
    <citation type="journal article" date="2015" name="Genome Announc.">
        <title>Draft genome sequence of the cellulolytic fungus Chaetomium globosum.</title>
        <authorList>
            <person name="Cuomo C.A."/>
            <person name="Untereiner W.A."/>
            <person name="Ma L.-J."/>
            <person name="Grabherr M."/>
            <person name="Birren B.W."/>
        </authorList>
    </citation>
    <scope>NUCLEOTIDE SEQUENCE [LARGE SCALE GENOMIC DNA]</scope>
    <source>
        <strain evidence="2">ATCC 6205 / CBS 148.51 / DSM 1962 / NBRC 6347 / NRRL 1970</strain>
    </source>
</reference>
<dbReference type="VEuPathDB" id="FungiDB:CHGG_02199"/>
<proteinExistence type="predicted"/>
<organism evidence="1 2">
    <name type="scientific">Chaetomium globosum (strain ATCC 6205 / CBS 148.51 / DSM 1962 / NBRC 6347 / NRRL 1970)</name>
    <name type="common">Soil fungus</name>
    <dbReference type="NCBI Taxonomy" id="306901"/>
    <lineage>
        <taxon>Eukaryota</taxon>
        <taxon>Fungi</taxon>
        <taxon>Dikarya</taxon>
        <taxon>Ascomycota</taxon>
        <taxon>Pezizomycotina</taxon>
        <taxon>Sordariomycetes</taxon>
        <taxon>Sordariomycetidae</taxon>
        <taxon>Sordariales</taxon>
        <taxon>Chaetomiaceae</taxon>
        <taxon>Chaetomium</taxon>
    </lineage>
</organism>
<sequence length="359" mass="40123">MDQVPRQALRGMSSGDILAYIARYRYNGQLFSVLISDEPPEPYQPHSDSIEGAWIHHLDDLSYHDGKDPQKTLQQSRMLDEVERKILEAVFPTLQQLAPTPVATSTASDSAVETIEEYLFPQCIKLELVTKDGKLEVIPGYHTDVERAQYVVPRSEMEKAGFQRGSRVSRRPGDPREQAHDIYTAVEHIYEKLKGLELGPEIRIPEFTGDFLALYGTKQATTDKIFVSIGLITPGEGIVGFIMAKIPAKHPSLLPIVTDSFPGKRPAVALRQRWAAQMEHTVTTLHEHGIVWGDAKPDNLLVDLDDKIWLLDFGGRLTAEGWMDLSLMETRERDLAAVAKMKEGLLDERANGGNKAGTK</sequence>
<dbReference type="OMA" id="WVEYENR"/>
<dbReference type="GeneID" id="4389413"/>
<dbReference type="Proteomes" id="UP000001056">
    <property type="component" value="Unassembled WGS sequence"/>
</dbReference>
<name>Q2HC55_CHAGB</name>
<accession>Q2HC55</accession>
<keyword evidence="2" id="KW-1185">Reference proteome</keyword>
<dbReference type="InterPro" id="IPR011009">
    <property type="entry name" value="Kinase-like_dom_sf"/>
</dbReference>
<evidence type="ECO:0000313" key="1">
    <source>
        <dbReference type="EMBL" id="EAQ90264.1"/>
    </source>
</evidence>
<dbReference type="SUPFAM" id="SSF56112">
    <property type="entry name" value="Protein kinase-like (PK-like)"/>
    <property type="match status" value="1"/>
</dbReference>